<evidence type="ECO:0000313" key="1">
    <source>
        <dbReference type="EMBL" id="SUM45651.1"/>
    </source>
</evidence>
<gene>
    <name evidence="1" type="ORF">NCTC11048_00638</name>
</gene>
<proteinExistence type="predicted"/>
<dbReference type="AlphaFoldDB" id="A0A380G6P3"/>
<protein>
    <submittedName>
        <fullName evidence="1">Topology modulation protein</fullName>
    </submittedName>
</protein>
<dbReference type="PANTHER" id="PTHR37816">
    <property type="entry name" value="YALI0E33011P"/>
    <property type="match status" value="1"/>
</dbReference>
<dbReference type="RefSeq" id="WP_019169228.1">
    <property type="nucleotide sequence ID" value="NZ_CAIB01000238.1"/>
</dbReference>
<dbReference type="EMBL" id="UHDP01000003">
    <property type="protein sequence ID" value="SUM45651.1"/>
    <property type="molecule type" value="Genomic_DNA"/>
</dbReference>
<name>A0A380G6P3_STAIN</name>
<dbReference type="Proteomes" id="UP000255549">
    <property type="component" value="Unassembled WGS sequence"/>
</dbReference>
<dbReference type="InterPro" id="IPR052922">
    <property type="entry name" value="Cytidylate_Kinase-2"/>
</dbReference>
<dbReference type="STRING" id="1141106.GCA_000308095_00525"/>
<sequence>MYRRIVILGIPGSEKSTLCRKIGKTLNIPTYHLDRYAWEDGELVPADVLQRHVTEIVNTDAWVMDGTYEKTLDERLARADLLIWLSDSRWRCILRVIRRYVMSKIRPQAGDNPDTISWEFIRYIWQYERNKTEGILHIYQPHANHCELWRR</sequence>
<dbReference type="InterPro" id="IPR027417">
    <property type="entry name" value="P-loop_NTPase"/>
</dbReference>
<accession>A0A380G6P3</accession>
<organism evidence="1 2">
    <name type="scientific">Staphylococcus intermedius NCTC 11048</name>
    <dbReference type="NCBI Taxonomy" id="1141106"/>
    <lineage>
        <taxon>Bacteria</taxon>
        <taxon>Bacillati</taxon>
        <taxon>Bacillota</taxon>
        <taxon>Bacilli</taxon>
        <taxon>Bacillales</taxon>
        <taxon>Staphylococcaceae</taxon>
        <taxon>Staphylococcus</taxon>
        <taxon>Staphylococcus intermedius group</taxon>
    </lineage>
</organism>
<dbReference type="PANTHER" id="PTHR37816:SF2">
    <property type="entry name" value="DNA TOPOLOGY MODULATION PROTEIN FLAR-RELATED PROTEIN"/>
    <property type="match status" value="1"/>
</dbReference>
<dbReference type="SUPFAM" id="SSF52540">
    <property type="entry name" value="P-loop containing nucleoside triphosphate hydrolases"/>
    <property type="match status" value="1"/>
</dbReference>
<reference evidence="1 2" key="1">
    <citation type="submission" date="2018-06" db="EMBL/GenBank/DDBJ databases">
        <authorList>
            <consortium name="Pathogen Informatics"/>
            <person name="Doyle S."/>
        </authorList>
    </citation>
    <scope>NUCLEOTIDE SEQUENCE [LARGE SCALE GENOMIC DNA]</scope>
    <source>
        <strain evidence="2">NCTC 11048</strain>
    </source>
</reference>
<keyword evidence="2" id="KW-1185">Reference proteome</keyword>
<dbReference type="OrthoDB" id="1201990at2"/>
<dbReference type="Gene3D" id="3.40.50.300">
    <property type="entry name" value="P-loop containing nucleotide triphosphate hydrolases"/>
    <property type="match status" value="1"/>
</dbReference>
<evidence type="ECO:0000313" key="2">
    <source>
        <dbReference type="Proteomes" id="UP000255549"/>
    </source>
</evidence>